<dbReference type="InterPro" id="IPR043519">
    <property type="entry name" value="NT_sf"/>
</dbReference>
<feature type="domain" description="Poly A polymerase head" evidence="9">
    <location>
        <begin position="54"/>
        <end position="183"/>
    </location>
</feature>
<evidence type="ECO:0000256" key="8">
    <source>
        <dbReference type="RuleBase" id="RU003953"/>
    </source>
</evidence>
<dbReference type="EC" id="2.7.7.19" evidence="7"/>
<evidence type="ECO:0000256" key="6">
    <source>
        <dbReference type="ARBA" id="ARBA00023163"/>
    </source>
</evidence>
<dbReference type="PANTHER" id="PTHR43051:SF1">
    <property type="entry name" value="POLYNUCLEOTIDE ADENYLYLTRANSFERASE FAMILY PROTEIN"/>
    <property type="match status" value="1"/>
</dbReference>
<comment type="similarity">
    <text evidence="7 8">Belongs to the tRNA nucleotidyltransferase/poly(A) polymerase family.</text>
</comment>
<keyword evidence="4 7" id="KW-0067">ATP-binding</keyword>
<dbReference type="Pfam" id="PF01743">
    <property type="entry name" value="PolyA_pol"/>
    <property type="match status" value="1"/>
</dbReference>
<feature type="domain" description="Polymerase A arginine-rich C-terminal" evidence="10">
    <location>
        <begin position="331"/>
        <end position="438"/>
    </location>
</feature>
<dbReference type="CDD" id="cd05398">
    <property type="entry name" value="NT_ClassII-CCAase"/>
    <property type="match status" value="1"/>
</dbReference>
<dbReference type="GO" id="GO:0006397">
    <property type="term" value="P:mRNA processing"/>
    <property type="evidence" value="ECO:0007669"/>
    <property type="project" value="UniProtKB-KW"/>
</dbReference>
<keyword evidence="13" id="KW-1185">Reference proteome</keyword>
<dbReference type="InterPro" id="IPR052191">
    <property type="entry name" value="tRNA_ntf/polyA_polymerase_I"/>
</dbReference>
<evidence type="ECO:0000256" key="4">
    <source>
        <dbReference type="ARBA" id="ARBA00022840"/>
    </source>
</evidence>
<dbReference type="GO" id="GO:0003723">
    <property type="term" value="F:RNA binding"/>
    <property type="evidence" value="ECO:0007669"/>
    <property type="project" value="UniProtKB-UniRule"/>
</dbReference>
<dbReference type="Pfam" id="PF12626">
    <property type="entry name" value="PolyA_pol_arg_C"/>
    <property type="match status" value="1"/>
</dbReference>
<dbReference type="KEGG" id="rvi:RVIR1_11310"/>
<dbReference type="PANTHER" id="PTHR43051">
    <property type="entry name" value="POLYNUCLEOTIDE ADENYLYLTRANSFERASE FAMILY PROTEIN"/>
    <property type="match status" value="1"/>
</dbReference>
<dbReference type="HAMAP" id="MF_00957">
    <property type="entry name" value="PolyA_pol"/>
    <property type="match status" value="1"/>
</dbReference>
<dbReference type="InterPro" id="IPR032828">
    <property type="entry name" value="PolyA_RNA-bd"/>
</dbReference>
<dbReference type="AlphaFoldDB" id="A0A2Z5UWV9"/>
<evidence type="ECO:0000256" key="1">
    <source>
        <dbReference type="ARBA" id="ARBA00022664"/>
    </source>
</evidence>
<dbReference type="Pfam" id="PF12627">
    <property type="entry name" value="PolyA_pol_RNAbd"/>
    <property type="match status" value="1"/>
</dbReference>
<dbReference type="GO" id="GO:0005524">
    <property type="term" value="F:ATP binding"/>
    <property type="evidence" value="ECO:0007669"/>
    <property type="project" value="UniProtKB-UniRule"/>
</dbReference>
<dbReference type="SUPFAM" id="SSF81301">
    <property type="entry name" value="Nucleotidyltransferase"/>
    <property type="match status" value="1"/>
</dbReference>
<keyword evidence="6 7" id="KW-0804">Transcription</keyword>
<dbReference type="InterPro" id="IPR010206">
    <property type="entry name" value="PolA_pol_I"/>
</dbReference>
<feature type="domain" description="tRNA nucleotidyltransferase/poly(A) polymerase RNA and SrmB- binding" evidence="11">
    <location>
        <begin position="210"/>
        <end position="270"/>
    </location>
</feature>
<keyword evidence="3 7" id="KW-0547">Nucleotide-binding</keyword>
<dbReference type="Gene3D" id="3.30.460.10">
    <property type="entry name" value="Beta Polymerase, domain 2"/>
    <property type="match status" value="1"/>
</dbReference>
<keyword evidence="5 7" id="KW-0694">RNA-binding</keyword>
<feature type="active site" evidence="7">
    <location>
        <position position="74"/>
    </location>
</feature>
<evidence type="ECO:0000313" key="13">
    <source>
        <dbReference type="Proteomes" id="UP000282483"/>
    </source>
</evidence>
<evidence type="ECO:0000256" key="7">
    <source>
        <dbReference type="HAMAP-Rule" id="MF_00957"/>
    </source>
</evidence>
<sequence>MTIIKQFFHRLFPKKKIYPEATIIPRAEHTISRKSISANALKVLYRLDQHGYSAYLVGGCLRDILLQIKPKDFDIATDARPEKIKKLFRNCLLIGRRFRLAHIRFGREVIEVTTFRADAEKKSLKHRTVAAHGMLLRDNIYGSIEEDAWRRDFTMNALYYNIADFSLIDYCGGLSDIQHKIVRIIGDPQTRYHEDPVRLLRAIRFAGKLGFTLDPATAEPIPELANLLHHVPPARLFEEVLKLFHHGQAFATYQLLRHYQLFNELFPQTFACLDKPATEKLLEIACKNTDQRLQEGKTVSPAFLFAIFLWPAVQAKVQHYNKKQTPLFILYQHAISHVLAEQQKQITIPRRYSTTIREIWDLQQRLIQRRPYMINRLTAHPRFRAAYDFLLLRAQIQEIPSEIASWWTDFIAADESTKTQLIEQIITQHKKPKRHKNRGKFV</sequence>
<evidence type="ECO:0000256" key="3">
    <source>
        <dbReference type="ARBA" id="ARBA00022741"/>
    </source>
</evidence>
<evidence type="ECO:0000313" key="12">
    <source>
        <dbReference type="EMBL" id="BBB15595.1"/>
    </source>
</evidence>
<proteinExistence type="inferred from homology"/>
<dbReference type="NCBIfam" id="TIGR01942">
    <property type="entry name" value="pcnB"/>
    <property type="match status" value="1"/>
</dbReference>
<feature type="active site" evidence="7">
    <location>
        <position position="152"/>
    </location>
</feature>
<evidence type="ECO:0000259" key="9">
    <source>
        <dbReference type="Pfam" id="PF01743"/>
    </source>
</evidence>
<dbReference type="GO" id="GO:1990817">
    <property type="term" value="F:poly(A) RNA polymerase activity"/>
    <property type="evidence" value="ECO:0007669"/>
    <property type="project" value="UniProtKB-UniRule"/>
</dbReference>
<reference evidence="12 13" key="1">
    <citation type="submission" date="2017-03" db="EMBL/GenBank/DDBJ databases">
        <title>The genome sequence of Candidatus Rickettsiella viridis.</title>
        <authorList>
            <person name="Nikoh N."/>
            <person name="Tsuchida T."/>
            <person name="Yamaguchi K."/>
            <person name="Maeda T."/>
            <person name="Shigenobu S."/>
            <person name="Fukatsu T."/>
        </authorList>
    </citation>
    <scope>NUCLEOTIDE SEQUENCE [LARGE SCALE GENOMIC DNA]</scope>
    <source>
        <strain evidence="12 13">Ap-RA04</strain>
    </source>
</reference>
<dbReference type="InterPro" id="IPR002646">
    <property type="entry name" value="PolA_pol_head_dom"/>
</dbReference>
<dbReference type="FunFam" id="3.30.460.10:FF:000035">
    <property type="entry name" value="Poly(A) polymerase I"/>
    <property type="match status" value="1"/>
</dbReference>
<dbReference type="SUPFAM" id="SSF81891">
    <property type="entry name" value="Poly A polymerase C-terminal region-like"/>
    <property type="match status" value="1"/>
</dbReference>
<evidence type="ECO:0000259" key="11">
    <source>
        <dbReference type="Pfam" id="PF12627"/>
    </source>
</evidence>
<keyword evidence="1 7" id="KW-0507">mRNA processing</keyword>
<evidence type="ECO:0000256" key="2">
    <source>
        <dbReference type="ARBA" id="ARBA00022679"/>
    </source>
</evidence>
<gene>
    <name evidence="7 12" type="primary">pcnB</name>
    <name evidence="12" type="ORF">RVIR1_11310</name>
</gene>
<comment type="function">
    <text evidence="7">Adds poly(A) tail to the 3' end of many RNAs, which usually targets these RNAs for decay. Plays a significant role in the global control of gene expression, through influencing the rate of transcript degradation, and in the general RNA quality control.</text>
</comment>
<feature type="active site" evidence="7">
    <location>
        <position position="72"/>
    </location>
</feature>
<protein>
    <recommendedName>
        <fullName evidence="7">Poly(A) polymerase I</fullName>
        <shortName evidence="7">PAP I</shortName>
        <ecNumber evidence="7">2.7.7.19</ecNumber>
    </recommendedName>
</protein>
<dbReference type="InterPro" id="IPR025866">
    <property type="entry name" value="PolyA_pol_arg_C_dom"/>
</dbReference>
<dbReference type="GO" id="GO:0043633">
    <property type="term" value="P:polyadenylation-dependent RNA catabolic process"/>
    <property type="evidence" value="ECO:0007669"/>
    <property type="project" value="InterPro"/>
</dbReference>
<dbReference type="EMBL" id="AP018005">
    <property type="protein sequence ID" value="BBB15595.1"/>
    <property type="molecule type" value="Genomic_DNA"/>
</dbReference>
<evidence type="ECO:0000256" key="5">
    <source>
        <dbReference type="ARBA" id="ARBA00022884"/>
    </source>
</evidence>
<name>A0A2Z5UWV9_9COXI</name>
<dbReference type="Proteomes" id="UP000282483">
    <property type="component" value="Chromosome"/>
</dbReference>
<accession>A0A2Z5UWV9</accession>
<comment type="catalytic activity">
    <reaction evidence="7">
        <text>RNA(n) + ATP = RNA(n)-3'-adenine ribonucleotide + diphosphate</text>
        <dbReference type="Rhea" id="RHEA:11332"/>
        <dbReference type="Rhea" id="RHEA-COMP:14527"/>
        <dbReference type="Rhea" id="RHEA-COMP:17347"/>
        <dbReference type="ChEBI" id="CHEBI:30616"/>
        <dbReference type="ChEBI" id="CHEBI:33019"/>
        <dbReference type="ChEBI" id="CHEBI:140395"/>
        <dbReference type="ChEBI" id="CHEBI:173115"/>
        <dbReference type="EC" id="2.7.7.19"/>
    </reaction>
</comment>
<evidence type="ECO:0000259" key="10">
    <source>
        <dbReference type="Pfam" id="PF12626"/>
    </source>
</evidence>
<organism evidence="12 13">
    <name type="scientific">Candidatus Rickettsiella viridis</name>
    <dbReference type="NCBI Taxonomy" id="676208"/>
    <lineage>
        <taxon>Bacteria</taxon>
        <taxon>Pseudomonadati</taxon>
        <taxon>Pseudomonadota</taxon>
        <taxon>Gammaproteobacteria</taxon>
        <taxon>Legionellales</taxon>
        <taxon>Coxiellaceae</taxon>
        <taxon>Rickettsiella</taxon>
    </lineage>
</organism>
<keyword evidence="2 7" id="KW-0808">Transferase</keyword>
<dbReference type="Gene3D" id="1.10.3090.10">
    <property type="entry name" value="cca-adding enzyme, domain 2"/>
    <property type="match status" value="1"/>
</dbReference>